<keyword evidence="1" id="KW-0812">Transmembrane</keyword>
<protein>
    <recommendedName>
        <fullName evidence="4">AsmA-like C-terminal domain-containing protein</fullName>
    </recommendedName>
</protein>
<keyword evidence="3" id="KW-1185">Reference proteome</keyword>
<reference evidence="2 3" key="1">
    <citation type="submission" date="2019-02" db="EMBL/GenBank/DDBJ databases">
        <title>Deep-cultivation of Planctomycetes and their phenomic and genomic characterization uncovers novel biology.</title>
        <authorList>
            <person name="Wiegand S."/>
            <person name="Jogler M."/>
            <person name="Boedeker C."/>
            <person name="Pinto D."/>
            <person name="Vollmers J."/>
            <person name="Rivas-Marin E."/>
            <person name="Kohn T."/>
            <person name="Peeters S.H."/>
            <person name="Heuer A."/>
            <person name="Rast P."/>
            <person name="Oberbeckmann S."/>
            <person name="Bunk B."/>
            <person name="Jeske O."/>
            <person name="Meyerdierks A."/>
            <person name="Storesund J.E."/>
            <person name="Kallscheuer N."/>
            <person name="Luecker S."/>
            <person name="Lage O.M."/>
            <person name="Pohl T."/>
            <person name="Merkel B.J."/>
            <person name="Hornburger P."/>
            <person name="Mueller R.-W."/>
            <person name="Bruemmer F."/>
            <person name="Labrenz M."/>
            <person name="Spormann A.M."/>
            <person name="Op den Camp H."/>
            <person name="Overmann J."/>
            <person name="Amann R."/>
            <person name="Jetten M.S.M."/>
            <person name="Mascher T."/>
            <person name="Medema M.H."/>
            <person name="Devos D.P."/>
            <person name="Kaster A.-K."/>
            <person name="Ovreas L."/>
            <person name="Rohde M."/>
            <person name="Galperin M.Y."/>
            <person name="Jogler C."/>
        </authorList>
    </citation>
    <scope>NUCLEOTIDE SEQUENCE [LARGE SCALE GENOMIC DNA]</scope>
    <source>
        <strain evidence="2 3">Pan44</strain>
    </source>
</reference>
<feature type="transmembrane region" description="Helical" evidence="1">
    <location>
        <begin position="23"/>
        <end position="42"/>
    </location>
</feature>
<proteinExistence type="predicted"/>
<dbReference type="RefSeq" id="WP_145033297.1">
    <property type="nucleotide sequence ID" value="NZ_CP036271.1"/>
</dbReference>
<accession>A0A517SJB3</accession>
<organism evidence="2 3">
    <name type="scientific">Caulifigura coniformis</name>
    <dbReference type="NCBI Taxonomy" id="2527983"/>
    <lineage>
        <taxon>Bacteria</taxon>
        <taxon>Pseudomonadati</taxon>
        <taxon>Planctomycetota</taxon>
        <taxon>Planctomycetia</taxon>
        <taxon>Planctomycetales</taxon>
        <taxon>Planctomycetaceae</taxon>
        <taxon>Caulifigura</taxon>
    </lineage>
</organism>
<dbReference type="AlphaFoldDB" id="A0A517SJB3"/>
<evidence type="ECO:0000313" key="3">
    <source>
        <dbReference type="Proteomes" id="UP000315700"/>
    </source>
</evidence>
<name>A0A517SJB3_9PLAN</name>
<evidence type="ECO:0008006" key="4">
    <source>
        <dbReference type="Google" id="ProtNLM"/>
    </source>
</evidence>
<evidence type="ECO:0000256" key="1">
    <source>
        <dbReference type="SAM" id="Phobius"/>
    </source>
</evidence>
<dbReference type="OrthoDB" id="244263at2"/>
<dbReference type="EMBL" id="CP036271">
    <property type="protein sequence ID" value="QDT56209.1"/>
    <property type="molecule type" value="Genomic_DNA"/>
</dbReference>
<evidence type="ECO:0000313" key="2">
    <source>
        <dbReference type="EMBL" id="QDT56209.1"/>
    </source>
</evidence>
<keyword evidence="1" id="KW-1133">Transmembrane helix</keyword>
<keyword evidence="1" id="KW-0472">Membrane</keyword>
<dbReference type="KEGG" id="ccos:Pan44_42610"/>
<gene>
    <name evidence="2" type="ORF">Pan44_42610</name>
</gene>
<dbReference type="Proteomes" id="UP000315700">
    <property type="component" value="Chromosome"/>
</dbReference>
<dbReference type="InParanoid" id="A0A517SJB3"/>
<sequence length="693" mass="74598">MTTAEVENNVETAPPPRRKRRRVWPLILILLVAAVYAAPWLLSINGVAQQVTATALPWLPPGSNIGKPSLGWMSPVHLAGLRFLDDHGRVLLECEHVTSQKSLWEMATSPGSPGGWVLENPRAYLYVDPAGCSINPVIRAFLARQKNTRPLNFDIAIERGLIEVRDTESKPLATISEVAARYLNSAQSRSLEARGELTDGVQRETIDLRGQWAASDSRSTLPPADFHAAVSYLPLTLFEPWLQANSTIAHVAGGGELLVELASTPAEGAGAVSAKATFKPRDAVYRRTSDQVSSPVPTGGIGIGGQWDAQADRLTFDNLSATAGAITVSGSGHIEQPRDAGIVEIRATADQDLTGILDLLNPQVRSHIAVKGLRVRNVAVTGALWPDRFQARSSGEPPPPPATLAGDITWSEAMIYGIRATPGAVTAAFQPSGLALWPRDVRVGDGQLMTLPEIHLVENRQLVAPAGPMLVDVNLTPEMCREWLRFVSPILADATAVDGKITLIIESGQMPFAKPDAAEIAGIVRVHSANVTPGPMARQAVDSAATLARLITRKDPAWADDDLRIALPPQDIAFRMQGGRVYHNRLTFQAGDVVVTTRGSVGIDHTLDMQVEFPLPDAWLQGGPVQKSLRNELVQIPIRGTLERPQVDGRAVADWGTRIGAGAAGGLLQNLLEKGLDRAAEKAQRRREIRDAP</sequence>